<feature type="region of interest" description="Disordered" evidence="3">
    <location>
        <begin position="123"/>
        <end position="149"/>
    </location>
</feature>
<dbReference type="SMART" id="SM00228">
    <property type="entry name" value="PDZ"/>
    <property type="match status" value="1"/>
</dbReference>
<dbReference type="PRINTS" id="PR00834">
    <property type="entry name" value="PROTEASES2C"/>
</dbReference>
<evidence type="ECO:0000256" key="3">
    <source>
        <dbReference type="SAM" id="MobiDB-lite"/>
    </source>
</evidence>
<name>A0A9E6XVD5_9ACTN</name>
<dbReference type="InterPro" id="IPR001940">
    <property type="entry name" value="Peptidase_S1C"/>
</dbReference>
<feature type="compositionally biased region" description="Basic and acidic residues" evidence="3">
    <location>
        <begin position="64"/>
        <end position="74"/>
    </location>
</feature>
<evidence type="ECO:0000313" key="7">
    <source>
        <dbReference type="Proteomes" id="UP001162834"/>
    </source>
</evidence>
<feature type="domain" description="PDZ" evidence="5">
    <location>
        <begin position="397"/>
        <end position="479"/>
    </location>
</feature>
<dbReference type="Gene3D" id="2.30.42.10">
    <property type="match status" value="1"/>
</dbReference>
<keyword evidence="1" id="KW-0645">Protease</keyword>
<dbReference type="Gene3D" id="2.40.10.120">
    <property type="match status" value="1"/>
</dbReference>
<dbReference type="InterPro" id="IPR036034">
    <property type="entry name" value="PDZ_sf"/>
</dbReference>
<proteinExistence type="predicted"/>
<keyword evidence="4" id="KW-0472">Membrane</keyword>
<dbReference type="PANTHER" id="PTHR43343:SF3">
    <property type="entry name" value="PROTEASE DO-LIKE 8, CHLOROPLASTIC"/>
    <property type="match status" value="1"/>
</dbReference>
<dbReference type="KEGG" id="sbae:DSM104329_01550"/>
<dbReference type="Pfam" id="PF13365">
    <property type="entry name" value="Trypsin_2"/>
    <property type="match status" value="1"/>
</dbReference>
<dbReference type="GO" id="GO:0006508">
    <property type="term" value="P:proteolysis"/>
    <property type="evidence" value="ECO:0007669"/>
    <property type="project" value="UniProtKB-KW"/>
</dbReference>
<dbReference type="PANTHER" id="PTHR43343">
    <property type="entry name" value="PEPTIDASE S12"/>
    <property type="match status" value="1"/>
</dbReference>
<dbReference type="SUPFAM" id="SSF50156">
    <property type="entry name" value="PDZ domain-like"/>
    <property type="match status" value="1"/>
</dbReference>
<dbReference type="SUPFAM" id="SSF50494">
    <property type="entry name" value="Trypsin-like serine proteases"/>
    <property type="match status" value="1"/>
</dbReference>
<dbReference type="InterPro" id="IPR001478">
    <property type="entry name" value="PDZ"/>
</dbReference>
<evidence type="ECO:0000313" key="6">
    <source>
        <dbReference type="EMBL" id="UGS35165.1"/>
    </source>
</evidence>
<reference evidence="6" key="1">
    <citation type="journal article" date="2022" name="Int. J. Syst. Evol. Microbiol.">
        <title>Pseudomonas aegrilactucae sp. nov. and Pseudomonas morbosilactucae sp. nov., pathogens causing bacterial rot of lettuce in Japan.</title>
        <authorList>
            <person name="Sawada H."/>
            <person name="Fujikawa T."/>
            <person name="Satou M."/>
        </authorList>
    </citation>
    <scope>NUCLEOTIDE SEQUENCE</scope>
    <source>
        <strain evidence="6">0166_1</strain>
    </source>
</reference>
<keyword evidence="4" id="KW-1133">Transmembrane helix</keyword>
<keyword evidence="7" id="KW-1185">Reference proteome</keyword>
<evidence type="ECO:0000256" key="4">
    <source>
        <dbReference type="SAM" id="Phobius"/>
    </source>
</evidence>
<dbReference type="GO" id="GO:0004252">
    <property type="term" value="F:serine-type endopeptidase activity"/>
    <property type="evidence" value="ECO:0007669"/>
    <property type="project" value="InterPro"/>
</dbReference>
<feature type="region of interest" description="Disordered" evidence="3">
    <location>
        <begin position="1"/>
        <end position="109"/>
    </location>
</feature>
<evidence type="ECO:0000256" key="2">
    <source>
        <dbReference type="ARBA" id="ARBA00022801"/>
    </source>
</evidence>
<sequence>MSDSRLWSTPEPEPQLEGWRPERPDGPRSAAAPEPPAEPDVPRRPPPPQAPADEQSVDVAVAADRVRRFREGERSSTPAEAAERLRGATAPVDPSTAPTRVLRREEGSPDISAAAERIRAREQSAAAGPGFHGSGFDARRRPVPAMPGERPPRRWLAPVLSAVVGALIVVVAFLLLTGGDGVGGENAQAPLPATKGAGGPNADARTIYARASASVVSVIAQMPSGRATGTGFLAQNSTTIVTNAHVVGTATTVEVRFGDNGRAITAKVLGRDVSSDLAVLHIPNKSTTAPALPLADSNDVRVGDGVVAIGNPFGLSRTATAGIVSAVGRHITAPNGFDIDNVIQTDAPINPGNSGGPLIDARGRVIGVNSQIATASGGGGNVGIGFAVPANTLRDVVPRLQKGKKINRPFLGVSTTSDARGARVVVVVPSGPADAAGIRVGDVIVAVDGKPIKVPDEVATAIADSKTGDTVEIEIIRGGVHQSIDVRLGARPGG</sequence>
<gene>
    <name evidence="6" type="ORF">DSM104329_01550</name>
</gene>
<dbReference type="AlphaFoldDB" id="A0A9E6XVD5"/>
<dbReference type="InterPro" id="IPR051201">
    <property type="entry name" value="Chloro_Bact_Ser_Proteases"/>
</dbReference>
<dbReference type="InterPro" id="IPR009003">
    <property type="entry name" value="Peptidase_S1_PA"/>
</dbReference>
<accession>A0A9E6XVD5</accession>
<evidence type="ECO:0000259" key="5">
    <source>
        <dbReference type="PROSITE" id="PS50106"/>
    </source>
</evidence>
<keyword evidence="4" id="KW-0812">Transmembrane</keyword>
<dbReference type="PROSITE" id="PS50106">
    <property type="entry name" value="PDZ"/>
    <property type="match status" value="1"/>
</dbReference>
<dbReference type="Proteomes" id="UP001162834">
    <property type="component" value="Chromosome"/>
</dbReference>
<keyword evidence="2" id="KW-0378">Hydrolase</keyword>
<feature type="compositionally biased region" description="Low complexity" evidence="3">
    <location>
        <begin position="51"/>
        <end position="63"/>
    </location>
</feature>
<dbReference type="Pfam" id="PF13180">
    <property type="entry name" value="PDZ_2"/>
    <property type="match status" value="1"/>
</dbReference>
<dbReference type="EMBL" id="CP087164">
    <property type="protein sequence ID" value="UGS35165.1"/>
    <property type="molecule type" value="Genomic_DNA"/>
</dbReference>
<feature type="transmembrane region" description="Helical" evidence="4">
    <location>
        <begin position="155"/>
        <end position="176"/>
    </location>
</feature>
<feature type="compositionally biased region" description="Pro residues" evidence="3">
    <location>
        <begin position="33"/>
        <end position="50"/>
    </location>
</feature>
<evidence type="ECO:0000256" key="1">
    <source>
        <dbReference type="ARBA" id="ARBA00022670"/>
    </source>
</evidence>
<organism evidence="6 7">
    <name type="scientific">Capillimicrobium parvum</name>
    <dbReference type="NCBI Taxonomy" id="2884022"/>
    <lineage>
        <taxon>Bacteria</taxon>
        <taxon>Bacillati</taxon>
        <taxon>Actinomycetota</taxon>
        <taxon>Thermoleophilia</taxon>
        <taxon>Solirubrobacterales</taxon>
        <taxon>Capillimicrobiaceae</taxon>
        <taxon>Capillimicrobium</taxon>
    </lineage>
</organism>
<protein>
    <recommendedName>
        <fullName evidence="5">PDZ domain-containing protein</fullName>
    </recommendedName>
</protein>
<dbReference type="RefSeq" id="WP_259314820.1">
    <property type="nucleotide sequence ID" value="NZ_CP087164.1"/>
</dbReference>